<evidence type="ECO:0000313" key="14">
    <source>
        <dbReference type="RefSeq" id="XP_022241806.1"/>
    </source>
</evidence>
<gene>
    <name evidence="14" type="primary">LOC106459584</name>
</gene>
<evidence type="ECO:0000256" key="9">
    <source>
        <dbReference type="ARBA" id="ARBA00023242"/>
    </source>
</evidence>
<evidence type="ECO:0000256" key="10">
    <source>
        <dbReference type="ARBA" id="ARBA00031632"/>
    </source>
</evidence>
<evidence type="ECO:0000256" key="3">
    <source>
        <dbReference type="ARBA" id="ARBA00009135"/>
    </source>
</evidence>
<feature type="region of interest" description="Disordered" evidence="12">
    <location>
        <begin position="624"/>
        <end position="650"/>
    </location>
</feature>
<evidence type="ECO:0000256" key="7">
    <source>
        <dbReference type="ARBA" id="ARBA00023125"/>
    </source>
</evidence>
<evidence type="ECO:0000256" key="8">
    <source>
        <dbReference type="ARBA" id="ARBA00023204"/>
    </source>
</evidence>
<dbReference type="Proteomes" id="UP000694941">
    <property type="component" value="Unplaced"/>
</dbReference>
<evidence type="ECO:0000256" key="4">
    <source>
        <dbReference type="ARBA" id="ARBA00014320"/>
    </source>
</evidence>
<evidence type="ECO:0000256" key="6">
    <source>
        <dbReference type="ARBA" id="ARBA00022763"/>
    </source>
</evidence>
<proteinExistence type="inferred from homology"/>
<comment type="similarity">
    <text evidence="3">Belongs to the PARI family.</text>
</comment>
<dbReference type="InterPro" id="IPR038932">
    <property type="entry name" value="PARPBP"/>
</dbReference>
<evidence type="ECO:0000256" key="12">
    <source>
        <dbReference type="SAM" id="MobiDB-lite"/>
    </source>
</evidence>
<evidence type="ECO:0000256" key="11">
    <source>
        <dbReference type="ARBA" id="ARBA00032731"/>
    </source>
</evidence>
<accession>A0ABM1SDV1</accession>
<keyword evidence="13" id="KW-1185">Reference proteome</keyword>
<evidence type="ECO:0000256" key="2">
    <source>
        <dbReference type="ARBA" id="ARBA00004496"/>
    </source>
</evidence>
<evidence type="ECO:0000256" key="5">
    <source>
        <dbReference type="ARBA" id="ARBA00022490"/>
    </source>
</evidence>
<dbReference type="GeneID" id="106459584"/>
<keyword evidence="9" id="KW-0539">Nucleus</keyword>
<keyword evidence="5" id="KW-0963">Cytoplasm</keyword>
<comment type="subcellular location">
    <subcellularLocation>
        <location evidence="2">Cytoplasm</location>
    </subcellularLocation>
    <subcellularLocation>
        <location evidence="1">Nucleus</location>
    </subcellularLocation>
</comment>
<keyword evidence="6" id="KW-0227">DNA damage</keyword>
<feature type="compositionally biased region" description="Low complexity" evidence="12">
    <location>
        <begin position="628"/>
        <end position="641"/>
    </location>
</feature>
<keyword evidence="7" id="KW-0238">DNA-binding</keyword>
<evidence type="ECO:0000313" key="13">
    <source>
        <dbReference type="Proteomes" id="UP000694941"/>
    </source>
</evidence>
<sequence length="673" mass="75406">MFNVDSESSNTSSCFVWPECDPKRLQDVIRHASLTLSKSDIDNDFCVIRCGSCDNSIETLELKNTCHHGNVSLVRFFLRLCRQYSLFENRHTTFLSDKDHLLALQLSIAGLNKKDKGEYGVMASEVIFAHNNYMKLYCEDTCQPEEGAVVDITLQTYMDFLKLGNLIDLWKMASILEKNMAENQDLAHFVKKCNFLLCGRPNNKPERNLVSLLCKDKVVYHVTVETPLDTSLHDGSVLDDERVGIMVELIEEKSLSSVLFSGFSSISNQGLPSAHEDYVEQVMTAFIRLLVNSRDELALAMAITSPLVGLSHAAFTHLKHRSMETGMPMCQTAVSYVMKLRLGGKSYAPPLNCSLRPYTKGLGIFVDVLNSLQIIMEEDFSTESAVRRILNILKNKFLKLAVPDIKANSIETVFEKLHVLTVDLLRKQRNNLLSLEQGIHTTTMLGQSTFLVLRELIDCVNTSTVHLDPMTILSGSGQQRTPMTIPSVFAYFRSPEDLIENTEDVKPLRLRQTEKSQLKKVVVKQFSFSEPKETEESKNVLGHCVEKDIALPLRVDSPEREMPSAKVETSTGDLVILSKNTNICVSRHGGEKKSKMSSKQSKIAAKRLFLKDITNEPLSKVSKKNILNNESTSKTSTSKKNSAPKKIGNKVPKLAKGGIIKGQGKITRFFQIT</sequence>
<protein>
    <recommendedName>
        <fullName evidence="4">PCNA-interacting partner</fullName>
    </recommendedName>
    <alternativeName>
        <fullName evidence="10">PARP-1 binding protein</fullName>
    </alternativeName>
    <alternativeName>
        <fullName evidence="11">PARP1-binding protein</fullName>
    </alternativeName>
</protein>
<dbReference type="RefSeq" id="XP_022241806.1">
    <property type="nucleotide sequence ID" value="XM_022386098.1"/>
</dbReference>
<reference evidence="14" key="1">
    <citation type="submission" date="2025-08" db="UniProtKB">
        <authorList>
            <consortium name="RefSeq"/>
        </authorList>
    </citation>
    <scope>IDENTIFICATION</scope>
    <source>
        <tissue evidence="14">Muscle</tissue>
    </source>
</reference>
<evidence type="ECO:0000256" key="1">
    <source>
        <dbReference type="ARBA" id="ARBA00004123"/>
    </source>
</evidence>
<organism evidence="13 14">
    <name type="scientific">Limulus polyphemus</name>
    <name type="common">Atlantic horseshoe crab</name>
    <dbReference type="NCBI Taxonomy" id="6850"/>
    <lineage>
        <taxon>Eukaryota</taxon>
        <taxon>Metazoa</taxon>
        <taxon>Ecdysozoa</taxon>
        <taxon>Arthropoda</taxon>
        <taxon>Chelicerata</taxon>
        <taxon>Merostomata</taxon>
        <taxon>Xiphosura</taxon>
        <taxon>Limulidae</taxon>
        <taxon>Limulus</taxon>
    </lineage>
</organism>
<dbReference type="PANTHER" id="PTHR32121">
    <property type="entry name" value="PCNA-INTERACTING PARTNER"/>
    <property type="match status" value="1"/>
</dbReference>
<dbReference type="PANTHER" id="PTHR32121:SF0">
    <property type="entry name" value="PCNA-INTERACTING PARTNER"/>
    <property type="match status" value="1"/>
</dbReference>
<dbReference type="Gene3D" id="1.10.486.10">
    <property type="entry name" value="PCRA, domain 4"/>
    <property type="match status" value="1"/>
</dbReference>
<name>A0ABM1SDV1_LIMPO</name>
<keyword evidence="8" id="KW-0234">DNA repair</keyword>